<proteinExistence type="predicted"/>
<name>A0ABQ2NF42_9ACTN</name>
<dbReference type="Gene3D" id="3.30.565.10">
    <property type="entry name" value="Histidine kinase-like ATPase, C-terminal domain"/>
    <property type="match status" value="1"/>
</dbReference>
<dbReference type="PANTHER" id="PTHR35526:SF3">
    <property type="entry name" value="ANTI-SIGMA-F FACTOR RSBW"/>
    <property type="match status" value="1"/>
</dbReference>
<dbReference type="CDD" id="cd16936">
    <property type="entry name" value="HATPase_RsbW-like"/>
    <property type="match status" value="1"/>
</dbReference>
<keyword evidence="5" id="KW-1185">Reference proteome</keyword>
<dbReference type="InterPro" id="IPR050267">
    <property type="entry name" value="Anti-sigma-factor_SerPK"/>
</dbReference>
<sequence length="313" mass="34185">MPLSKPAIHLDPGPGCVKQARQWAVASCRGLGREDLVEAAELGISELVGNAVLHARAPIRVRMRGTREHPRIEVLDGSDQPPAPRGRAASDGGQLTTVGRGLGLVAMAATAWGAEIERQGKVVWFEPATTIADEPALEGDIFEADPRTNGDAPIEDGLPVLLRDLPVELYSAYHLHHQELRREVRLLALAHGDTYPIASSISRVFRSFDDQLRRSRGTSALDAALEGEATSKSIDAHLVVPPTLPHTASRMIDMLELADAFCRSERLLSLATSPEQRAFRRWYLGEFVRQGDGEAPIPWTEELLTLNGEEHGE</sequence>
<dbReference type="Proteomes" id="UP000655410">
    <property type="component" value="Unassembled WGS sequence"/>
</dbReference>
<dbReference type="InterPro" id="IPR003594">
    <property type="entry name" value="HATPase_dom"/>
</dbReference>
<evidence type="ECO:0000259" key="3">
    <source>
        <dbReference type="Pfam" id="PF13581"/>
    </source>
</evidence>
<keyword evidence="1" id="KW-0808">Transferase</keyword>
<evidence type="ECO:0000256" key="1">
    <source>
        <dbReference type="ARBA" id="ARBA00022527"/>
    </source>
</evidence>
<evidence type="ECO:0000256" key="2">
    <source>
        <dbReference type="SAM" id="MobiDB-lite"/>
    </source>
</evidence>
<gene>
    <name evidence="4" type="ORF">GCM10011584_33000</name>
</gene>
<keyword evidence="1" id="KW-0418">Kinase</keyword>
<dbReference type="PANTHER" id="PTHR35526">
    <property type="entry name" value="ANTI-SIGMA-F FACTOR RSBW-RELATED"/>
    <property type="match status" value="1"/>
</dbReference>
<dbReference type="RefSeq" id="WP_188785131.1">
    <property type="nucleotide sequence ID" value="NZ_BMNI01000013.1"/>
</dbReference>
<comment type="caution">
    <text evidence="4">The sequence shown here is derived from an EMBL/GenBank/DDBJ whole genome shotgun (WGS) entry which is preliminary data.</text>
</comment>
<dbReference type="EMBL" id="BMNI01000013">
    <property type="protein sequence ID" value="GGO93696.1"/>
    <property type="molecule type" value="Genomic_DNA"/>
</dbReference>
<feature type="region of interest" description="Disordered" evidence="2">
    <location>
        <begin position="70"/>
        <end position="94"/>
    </location>
</feature>
<evidence type="ECO:0000313" key="4">
    <source>
        <dbReference type="EMBL" id="GGO93696.1"/>
    </source>
</evidence>
<feature type="domain" description="Histidine kinase/HSP90-like ATPase" evidence="3">
    <location>
        <begin position="17"/>
        <end position="125"/>
    </location>
</feature>
<dbReference type="Pfam" id="PF13581">
    <property type="entry name" value="HATPase_c_2"/>
    <property type="match status" value="1"/>
</dbReference>
<dbReference type="InterPro" id="IPR036890">
    <property type="entry name" value="HATPase_C_sf"/>
</dbReference>
<evidence type="ECO:0000313" key="5">
    <source>
        <dbReference type="Proteomes" id="UP000655410"/>
    </source>
</evidence>
<reference evidence="5" key="1">
    <citation type="journal article" date="2019" name="Int. J. Syst. Evol. Microbiol.">
        <title>The Global Catalogue of Microorganisms (GCM) 10K type strain sequencing project: providing services to taxonomists for standard genome sequencing and annotation.</title>
        <authorList>
            <consortium name="The Broad Institute Genomics Platform"/>
            <consortium name="The Broad Institute Genome Sequencing Center for Infectious Disease"/>
            <person name="Wu L."/>
            <person name="Ma J."/>
        </authorList>
    </citation>
    <scope>NUCLEOTIDE SEQUENCE [LARGE SCALE GENOMIC DNA]</scope>
    <source>
        <strain evidence="5">CGMCC 4.7371</strain>
    </source>
</reference>
<organism evidence="4 5">
    <name type="scientific">Nocardioides phosphati</name>
    <dbReference type="NCBI Taxonomy" id="1867775"/>
    <lineage>
        <taxon>Bacteria</taxon>
        <taxon>Bacillati</taxon>
        <taxon>Actinomycetota</taxon>
        <taxon>Actinomycetes</taxon>
        <taxon>Propionibacteriales</taxon>
        <taxon>Nocardioidaceae</taxon>
        <taxon>Nocardioides</taxon>
    </lineage>
</organism>
<keyword evidence="1" id="KW-0723">Serine/threonine-protein kinase</keyword>
<accession>A0ABQ2NF42</accession>
<protein>
    <recommendedName>
        <fullName evidence="3">Histidine kinase/HSP90-like ATPase domain-containing protein</fullName>
    </recommendedName>
</protein>